<dbReference type="GO" id="GO:0003676">
    <property type="term" value="F:nucleic acid binding"/>
    <property type="evidence" value="ECO:0007669"/>
    <property type="project" value="InterPro"/>
</dbReference>
<dbReference type="PROSITE" id="PS00092">
    <property type="entry name" value="N6_MTASE"/>
    <property type="match status" value="1"/>
</dbReference>
<dbReference type="PRINTS" id="PR00507">
    <property type="entry name" value="N12N6MTFRASE"/>
</dbReference>
<dbReference type="EMBL" id="CP053021">
    <property type="protein sequence ID" value="QJR01702.1"/>
    <property type="molecule type" value="Genomic_DNA"/>
</dbReference>
<dbReference type="Proteomes" id="UP000502611">
    <property type="component" value="Chromosome"/>
</dbReference>
<dbReference type="Pfam" id="PF13708">
    <property type="entry name" value="DUF4942"/>
    <property type="match status" value="1"/>
</dbReference>
<reference evidence="3 4" key="1">
    <citation type="submission" date="2020-04" db="EMBL/GenBank/DDBJ databases">
        <title>The Whole Genome Analysis of High salt-tolerant Sphingobium yanoikuyae YC-XJ2 with Aryl organophosphorus flame retardants (aryl-OPFRs)-degrading capacity and characteristics of Related phosphotriesterase.</title>
        <authorList>
            <person name="Li X."/>
        </authorList>
    </citation>
    <scope>NUCLEOTIDE SEQUENCE [LARGE SCALE GENOMIC DNA]</scope>
    <source>
        <strain evidence="3 4">YC-XJ2</strain>
    </source>
</reference>
<accession>A0A6M4G2Y5</accession>
<dbReference type="Gene3D" id="3.40.50.150">
    <property type="entry name" value="Vaccinia Virus protein VP39"/>
    <property type="match status" value="1"/>
</dbReference>
<dbReference type="InterPro" id="IPR013216">
    <property type="entry name" value="Methyltransf_11"/>
</dbReference>
<dbReference type="Pfam" id="PF08241">
    <property type="entry name" value="Methyltransf_11"/>
    <property type="match status" value="1"/>
</dbReference>
<dbReference type="RefSeq" id="WP_169860423.1">
    <property type="nucleotide sequence ID" value="NZ_CP053021.1"/>
</dbReference>
<feature type="domain" description="Methyltransferase type 11" evidence="1">
    <location>
        <begin position="324"/>
        <end position="410"/>
    </location>
</feature>
<organism evidence="3 4">
    <name type="scientific">Sphingobium yanoikuyae</name>
    <name type="common">Sphingomonas yanoikuyae</name>
    <dbReference type="NCBI Taxonomy" id="13690"/>
    <lineage>
        <taxon>Bacteria</taxon>
        <taxon>Pseudomonadati</taxon>
        <taxon>Pseudomonadota</taxon>
        <taxon>Alphaproteobacteria</taxon>
        <taxon>Sphingomonadales</taxon>
        <taxon>Sphingomonadaceae</taxon>
        <taxon>Sphingobium</taxon>
    </lineage>
</organism>
<sequence>MSTALAPQRTVADLIEEYEAKHAAIEQAISSFDDAFTALGMAATVQGHFVEPVGSKSYLYADKLRKNLLISGWRAIYSRLDIAKIASAKDKKLFDQTLASPPPLTMETAKATFGDYLMRPRFHILRGLAESFTALDPAYKSHSKVRIGVKGLPKRVIFSFGHYCSGYGFDQFRDMVNALAAVRGQAALEWCEIQAMEADHKAGEDATFSARELMRFKAGRGDEAILVPDRGITVRKFANGNAHVFFDRDSLLAINRGLAEFYGEVLPDVEPEGVKPSASTAVSKDLQFYPTPRAVVDAALEFAHIPNPAHYSRYDGDMPVLRVLEPSCGDGRIMDALRERRQNAFGIEYHPGRAAEAKAKGHAVLTANFLDHPPTPEFDAVVMNPPFYGRHYVKHVQHALRFLKPGGTLVSILPATAHYDHGELAGEWRDLPVGSFSESGTNVPTGMLRMRAPA</sequence>
<protein>
    <submittedName>
        <fullName evidence="3">DUF4942 domain-containing protein</fullName>
    </submittedName>
</protein>
<dbReference type="InterPro" id="IPR002052">
    <property type="entry name" value="DNA_methylase_N6_adenine_CS"/>
</dbReference>
<proteinExistence type="predicted"/>
<dbReference type="GO" id="GO:0032259">
    <property type="term" value="P:methylation"/>
    <property type="evidence" value="ECO:0007669"/>
    <property type="project" value="InterPro"/>
</dbReference>
<evidence type="ECO:0000313" key="4">
    <source>
        <dbReference type="Proteomes" id="UP000502611"/>
    </source>
</evidence>
<feature type="domain" description="DUF4942" evidence="2">
    <location>
        <begin position="67"/>
        <end position="264"/>
    </location>
</feature>
<dbReference type="CDD" id="cd02440">
    <property type="entry name" value="AdoMet_MTases"/>
    <property type="match status" value="1"/>
</dbReference>
<dbReference type="SUPFAM" id="SSF53335">
    <property type="entry name" value="S-adenosyl-L-methionine-dependent methyltransferases"/>
    <property type="match status" value="1"/>
</dbReference>
<dbReference type="InterPro" id="IPR031339">
    <property type="entry name" value="DUF4942"/>
</dbReference>
<dbReference type="AlphaFoldDB" id="A0A6M4G2Y5"/>
<dbReference type="GO" id="GO:0008757">
    <property type="term" value="F:S-adenosylmethionine-dependent methyltransferase activity"/>
    <property type="evidence" value="ECO:0007669"/>
    <property type="project" value="InterPro"/>
</dbReference>
<name>A0A6M4G2Y5_SPHYA</name>
<evidence type="ECO:0000259" key="2">
    <source>
        <dbReference type="Pfam" id="PF13708"/>
    </source>
</evidence>
<dbReference type="InterPro" id="IPR029063">
    <property type="entry name" value="SAM-dependent_MTases_sf"/>
</dbReference>
<evidence type="ECO:0000259" key="1">
    <source>
        <dbReference type="Pfam" id="PF08241"/>
    </source>
</evidence>
<gene>
    <name evidence="3" type="ORF">HH800_05545</name>
</gene>
<evidence type="ECO:0000313" key="3">
    <source>
        <dbReference type="EMBL" id="QJR01702.1"/>
    </source>
</evidence>